<accession>A0A452TRZ4</accession>
<sequence>VPPYTIVYFPVRGRAAYQVPGQSSYPVPVQCHPDTPGPLPCTIREGPAGGGPGGLGE</sequence>
<dbReference type="OMA" id="PVQCHPD"/>
<protein>
    <submittedName>
        <fullName evidence="2">Uncharacterized protein</fullName>
    </submittedName>
</protein>
<dbReference type="GeneTree" id="ENSGT00950000185035"/>
<dbReference type="Ensembl" id="ENSUMAT00000013110.1">
    <property type="protein sequence ID" value="ENSUMAP00000011008.1"/>
    <property type="gene ID" value="ENSUMAG00000008293.1"/>
</dbReference>
<organism evidence="2">
    <name type="scientific">Ursus maritimus</name>
    <name type="common">Polar bear</name>
    <name type="synonym">Thalarctos maritimus</name>
    <dbReference type="NCBI Taxonomy" id="29073"/>
    <lineage>
        <taxon>Eukaryota</taxon>
        <taxon>Metazoa</taxon>
        <taxon>Chordata</taxon>
        <taxon>Craniata</taxon>
        <taxon>Vertebrata</taxon>
        <taxon>Euteleostomi</taxon>
        <taxon>Mammalia</taxon>
        <taxon>Eutheria</taxon>
        <taxon>Laurasiatheria</taxon>
        <taxon>Carnivora</taxon>
        <taxon>Caniformia</taxon>
        <taxon>Ursidae</taxon>
        <taxon>Ursus</taxon>
    </lineage>
</organism>
<feature type="compositionally biased region" description="Gly residues" evidence="1">
    <location>
        <begin position="47"/>
        <end position="57"/>
    </location>
</feature>
<evidence type="ECO:0000256" key="1">
    <source>
        <dbReference type="SAM" id="MobiDB-lite"/>
    </source>
</evidence>
<proteinExistence type="predicted"/>
<feature type="region of interest" description="Disordered" evidence="1">
    <location>
        <begin position="36"/>
        <end position="57"/>
    </location>
</feature>
<dbReference type="AlphaFoldDB" id="A0A452TRZ4"/>
<reference evidence="2" key="1">
    <citation type="submission" date="2019-03" db="UniProtKB">
        <authorList>
            <consortium name="Ensembl"/>
        </authorList>
    </citation>
    <scope>IDENTIFICATION</scope>
</reference>
<name>A0A452TRZ4_URSMA</name>
<evidence type="ECO:0000313" key="2">
    <source>
        <dbReference type="Ensembl" id="ENSUMAP00000011008"/>
    </source>
</evidence>